<evidence type="ECO:0000259" key="6">
    <source>
        <dbReference type="PROSITE" id="PS50118"/>
    </source>
</evidence>
<dbReference type="Gene3D" id="1.10.30.10">
    <property type="entry name" value="High mobility group box domain"/>
    <property type="match status" value="1"/>
</dbReference>
<reference evidence="7" key="1">
    <citation type="journal article" date="2023" name="Mol. Phylogenet. Evol.">
        <title>Genome-scale phylogeny and comparative genomics of the fungal order Sordariales.</title>
        <authorList>
            <person name="Hensen N."/>
            <person name="Bonometti L."/>
            <person name="Westerberg I."/>
            <person name="Brannstrom I.O."/>
            <person name="Guillou S."/>
            <person name="Cros-Aarteil S."/>
            <person name="Calhoun S."/>
            <person name="Haridas S."/>
            <person name="Kuo A."/>
            <person name="Mondo S."/>
            <person name="Pangilinan J."/>
            <person name="Riley R."/>
            <person name="LaButti K."/>
            <person name="Andreopoulos B."/>
            <person name="Lipzen A."/>
            <person name="Chen C."/>
            <person name="Yan M."/>
            <person name="Daum C."/>
            <person name="Ng V."/>
            <person name="Clum A."/>
            <person name="Steindorff A."/>
            <person name="Ohm R.A."/>
            <person name="Martin F."/>
            <person name="Silar P."/>
            <person name="Natvig D.O."/>
            <person name="Lalanne C."/>
            <person name="Gautier V."/>
            <person name="Ament-Velasquez S.L."/>
            <person name="Kruys A."/>
            <person name="Hutchinson M.I."/>
            <person name="Powell A.J."/>
            <person name="Barry K."/>
            <person name="Miller A.N."/>
            <person name="Grigoriev I.V."/>
            <person name="Debuchy R."/>
            <person name="Gladieux P."/>
            <person name="Hiltunen Thoren M."/>
            <person name="Johannesson H."/>
        </authorList>
    </citation>
    <scope>NUCLEOTIDE SEQUENCE</scope>
    <source>
        <strain evidence="7">PSN293</strain>
    </source>
</reference>
<feature type="domain" description="HMG box" evidence="6">
    <location>
        <begin position="1"/>
        <end position="66"/>
    </location>
</feature>
<dbReference type="PROSITE" id="PS50118">
    <property type="entry name" value="HMG_BOX_2"/>
    <property type="match status" value="1"/>
</dbReference>
<protein>
    <submittedName>
        <fullName evidence="7">High mobility group box domain-containing protein</fullName>
    </submittedName>
</protein>
<keyword evidence="4" id="KW-0539">Nucleus</keyword>
<name>A0AAN7B504_9PEZI</name>
<dbReference type="InterPro" id="IPR036910">
    <property type="entry name" value="HMG_box_dom_sf"/>
</dbReference>
<dbReference type="FunFam" id="1.10.30.10:FF:000041">
    <property type="entry name" value="HMG box family protein"/>
    <property type="match status" value="1"/>
</dbReference>
<evidence type="ECO:0000313" key="8">
    <source>
        <dbReference type="Proteomes" id="UP001301769"/>
    </source>
</evidence>
<organism evidence="7 8">
    <name type="scientific">Rhypophila decipiens</name>
    <dbReference type="NCBI Taxonomy" id="261697"/>
    <lineage>
        <taxon>Eukaryota</taxon>
        <taxon>Fungi</taxon>
        <taxon>Dikarya</taxon>
        <taxon>Ascomycota</taxon>
        <taxon>Pezizomycotina</taxon>
        <taxon>Sordariomycetes</taxon>
        <taxon>Sordariomycetidae</taxon>
        <taxon>Sordariales</taxon>
        <taxon>Naviculisporaceae</taxon>
        <taxon>Rhypophila</taxon>
    </lineage>
</organism>
<dbReference type="GO" id="GO:0001228">
    <property type="term" value="F:DNA-binding transcription activator activity, RNA polymerase II-specific"/>
    <property type="evidence" value="ECO:0007669"/>
    <property type="project" value="TreeGrafter"/>
</dbReference>
<dbReference type="SMART" id="SM00398">
    <property type="entry name" value="HMG"/>
    <property type="match status" value="1"/>
</dbReference>
<keyword evidence="8" id="KW-1185">Reference proteome</keyword>
<keyword evidence="3" id="KW-0804">Transcription</keyword>
<keyword evidence="1" id="KW-0805">Transcription regulation</keyword>
<feature type="non-terminal residue" evidence="7">
    <location>
        <position position="1"/>
    </location>
</feature>
<dbReference type="GO" id="GO:0000122">
    <property type="term" value="P:negative regulation of transcription by RNA polymerase II"/>
    <property type="evidence" value="ECO:0007669"/>
    <property type="project" value="TreeGrafter"/>
</dbReference>
<dbReference type="SUPFAM" id="SSF47095">
    <property type="entry name" value="HMG-box"/>
    <property type="match status" value="1"/>
</dbReference>
<dbReference type="CDD" id="cd01389">
    <property type="entry name" value="HMG-box_ROX1-like"/>
    <property type="match status" value="1"/>
</dbReference>
<feature type="region of interest" description="Disordered" evidence="5">
    <location>
        <begin position="35"/>
        <end position="76"/>
    </location>
</feature>
<dbReference type="Proteomes" id="UP001301769">
    <property type="component" value="Unassembled WGS sequence"/>
</dbReference>
<dbReference type="InterPro" id="IPR050140">
    <property type="entry name" value="SRY-related_HMG-box_TF-like"/>
</dbReference>
<comment type="caution">
    <text evidence="7">The sequence shown here is derived from an EMBL/GenBank/DDBJ whole genome shotgun (WGS) entry which is preliminary data.</text>
</comment>
<evidence type="ECO:0000313" key="7">
    <source>
        <dbReference type="EMBL" id="KAK4211148.1"/>
    </source>
</evidence>
<reference evidence="7" key="2">
    <citation type="submission" date="2023-05" db="EMBL/GenBank/DDBJ databases">
        <authorList>
            <consortium name="Lawrence Berkeley National Laboratory"/>
            <person name="Steindorff A."/>
            <person name="Hensen N."/>
            <person name="Bonometti L."/>
            <person name="Westerberg I."/>
            <person name="Brannstrom I.O."/>
            <person name="Guillou S."/>
            <person name="Cros-Aarteil S."/>
            <person name="Calhoun S."/>
            <person name="Haridas S."/>
            <person name="Kuo A."/>
            <person name="Mondo S."/>
            <person name="Pangilinan J."/>
            <person name="Riley R."/>
            <person name="Labutti K."/>
            <person name="Andreopoulos B."/>
            <person name="Lipzen A."/>
            <person name="Chen C."/>
            <person name="Yanf M."/>
            <person name="Daum C."/>
            <person name="Ng V."/>
            <person name="Clum A."/>
            <person name="Ohm R."/>
            <person name="Martin F."/>
            <person name="Silar P."/>
            <person name="Natvig D."/>
            <person name="Lalanne C."/>
            <person name="Gautier V."/>
            <person name="Ament-Velasquez S.L."/>
            <person name="Kruys A."/>
            <person name="Hutchinson M.I."/>
            <person name="Powell A.J."/>
            <person name="Barry K."/>
            <person name="Miller A.N."/>
            <person name="Grigoriev I.V."/>
            <person name="Debuchy R."/>
            <person name="Gladieux P."/>
            <person name="Thoren M.H."/>
            <person name="Johannesson H."/>
        </authorList>
    </citation>
    <scope>NUCLEOTIDE SEQUENCE</scope>
    <source>
        <strain evidence="7">PSN293</strain>
    </source>
</reference>
<dbReference type="GO" id="GO:0005634">
    <property type="term" value="C:nucleus"/>
    <property type="evidence" value="ECO:0007669"/>
    <property type="project" value="UniProtKB-UniRule"/>
</dbReference>
<sequence>PSPAFILYRQHHQSQTVAANPGTANPEISKIIGAQWKNEPEERKAQWKRLADEEKLRHQQQYPGYKYTPRRSKSAK</sequence>
<dbReference type="AlphaFoldDB" id="A0AAN7B504"/>
<dbReference type="EMBL" id="MU858156">
    <property type="protein sequence ID" value="KAK4211148.1"/>
    <property type="molecule type" value="Genomic_DNA"/>
</dbReference>
<keyword evidence="2 4" id="KW-0238">DNA-binding</keyword>
<feature type="DNA-binding region" description="HMG box" evidence="4">
    <location>
        <begin position="1"/>
        <end position="66"/>
    </location>
</feature>
<proteinExistence type="predicted"/>
<dbReference type="GO" id="GO:0030154">
    <property type="term" value="P:cell differentiation"/>
    <property type="evidence" value="ECO:0007669"/>
    <property type="project" value="TreeGrafter"/>
</dbReference>
<evidence type="ECO:0000256" key="1">
    <source>
        <dbReference type="ARBA" id="ARBA00023015"/>
    </source>
</evidence>
<evidence type="ECO:0000256" key="4">
    <source>
        <dbReference type="PROSITE-ProRule" id="PRU00267"/>
    </source>
</evidence>
<gene>
    <name evidence="7" type="ORF">QBC37DRAFT_243411</name>
</gene>
<dbReference type="InterPro" id="IPR009071">
    <property type="entry name" value="HMG_box_dom"/>
</dbReference>
<dbReference type="Pfam" id="PF00505">
    <property type="entry name" value="HMG_box"/>
    <property type="match status" value="1"/>
</dbReference>
<feature type="compositionally biased region" description="Basic and acidic residues" evidence="5">
    <location>
        <begin position="38"/>
        <end position="57"/>
    </location>
</feature>
<feature type="non-terminal residue" evidence="7">
    <location>
        <position position="76"/>
    </location>
</feature>
<accession>A0AAN7B504</accession>
<dbReference type="PANTHER" id="PTHR10270:SF320">
    <property type="entry name" value="BOX TRANSCRIPTIONAL REGULATOR, PUTATIVE (AFU_ORTHOLOGUE AFUA_4G10820)-RELATED"/>
    <property type="match status" value="1"/>
</dbReference>
<dbReference type="PANTHER" id="PTHR10270">
    <property type="entry name" value="SOX TRANSCRIPTION FACTOR"/>
    <property type="match status" value="1"/>
</dbReference>
<evidence type="ECO:0000256" key="5">
    <source>
        <dbReference type="SAM" id="MobiDB-lite"/>
    </source>
</evidence>
<dbReference type="GO" id="GO:0000978">
    <property type="term" value="F:RNA polymerase II cis-regulatory region sequence-specific DNA binding"/>
    <property type="evidence" value="ECO:0007669"/>
    <property type="project" value="TreeGrafter"/>
</dbReference>
<evidence type="ECO:0000256" key="2">
    <source>
        <dbReference type="ARBA" id="ARBA00023125"/>
    </source>
</evidence>
<evidence type="ECO:0000256" key="3">
    <source>
        <dbReference type="ARBA" id="ARBA00023163"/>
    </source>
</evidence>